<sequence>PLDFLCEGVYNLDMHFRYRDTLASINAPYKVYTYEFHDVSSVLVSFNPSELHDCNQTIYFTENMNFYCGIDCDSILLDVPGSKLFCFTSGDGESYVEDLIVECSKPKIETLIGDISSTGIHYAYCQETREEEDLRIVMLDGWTETEVWHGGGW</sequence>
<dbReference type="EMBL" id="CH963847">
    <property type="protein sequence ID" value="KRF97716.1"/>
    <property type="molecule type" value="Genomic_DNA"/>
</dbReference>
<reference evidence="1 2" key="1">
    <citation type="journal article" date="2007" name="Nature">
        <title>Evolution of genes and genomes on the Drosophila phylogeny.</title>
        <authorList>
            <consortium name="Drosophila 12 Genomes Consortium"/>
            <person name="Clark A.G."/>
            <person name="Eisen M.B."/>
            <person name="Smith D.R."/>
            <person name="Bergman C.M."/>
            <person name="Oliver B."/>
            <person name="Markow T.A."/>
            <person name="Kaufman T.C."/>
            <person name="Kellis M."/>
            <person name="Gelbart W."/>
            <person name="Iyer V.N."/>
            <person name="Pollard D.A."/>
            <person name="Sackton T.B."/>
            <person name="Larracuente A.M."/>
            <person name="Singh N.D."/>
            <person name="Abad J.P."/>
            <person name="Abt D.N."/>
            <person name="Adryan B."/>
            <person name="Aguade M."/>
            <person name="Akashi H."/>
            <person name="Anderson W.W."/>
            <person name="Aquadro C.F."/>
            <person name="Ardell D.H."/>
            <person name="Arguello R."/>
            <person name="Artieri C.G."/>
            <person name="Barbash D.A."/>
            <person name="Barker D."/>
            <person name="Barsanti P."/>
            <person name="Batterham P."/>
            <person name="Batzoglou S."/>
            <person name="Begun D."/>
            <person name="Bhutkar A."/>
            <person name="Blanco E."/>
            <person name="Bosak S.A."/>
            <person name="Bradley R.K."/>
            <person name="Brand A.D."/>
            <person name="Brent M.R."/>
            <person name="Brooks A.N."/>
            <person name="Brown R.H."/>
            <person name="Butlin R.K."/>
            <person name="Caggese C."/>
            <person name="Calvi B.R."/>
            <person name="Bernardo de Carvalho A."/>
            <person name="Caspi A."/>
            <person name="Castrezana S."/>
            <person name="Celniker S.E."/>
            <person name="Chang J.L."/>
            <person name="Chapple C."/>
            <person name="Chatterji S."/>
            <person name="Chinwalla A."/>
            <person name="Civetta A."/>
            <person name="Clifton S.W."/>
            <person name="Comeron J.M."/>
            <person name="Costello J.C."/>
            <person name="Coyne J.A."/>
            <person name="Daub J."/>
            <person name="David R.G."/>
            <person name="Delcher A.L."/>
            <person name="Delehaunty K."/>
            <person name="Do C.B."/>
            <person name="Ebling H."/>
            <person name="Edwards K."/>
            <person name="Eickbush T."/>
            <person name="Evans J.D."/>
            <person name="Filipski A."/>
            <person name="Findeiss S."/>
            <person name="Freyhult E."/>
            <person name="Fulton L."/>
            <person name="Fulton R."/>
            <person name="Garcia A.C."/>
            <person name="Gardiner A."/>
            <person name="Garfield D.A."/>
            <person name="Garvin B.E."/>
            <person name="Gibson G."/>
            <person name="Gilbert D."/>
            <person name="Gnerre S."/>
            <person name="Godfrey J."/>
            <person name="Good R."/>
            <person name="Gotea V."/>
            <person name="Gravely B."/>
            <person name="Greenberg A.J."/>
            <person name="Griffiths-Jones S."/>
            <person name="Gross S."/>
            <person name="Guigo R."/>
            <person name="Gustafson E.A."/>
            <person name="Haerty W."/>
            <person name="Hahn M.W."/>
            <person name="Halligan D.L."/>
            <person name="Halpern A.L."/>
            <person name="Halter G.M."/>
            <person name="Han M.V."/>
            <person name="Heger A."/>
            <person name="Hillier L."/>
            <person name="Hinrichs A.S."/>
            <person name="Holmes I."/>
            <person name="Hoskins R.A."/>
            <person name="Hubisz M.J."/>
            <person name="Hultmark D."/>
            <person name="Huntley M.A."/>
            <person name="Jaffe D.B."/>
            <person name="Jagadeeshan S."/>
            <person name="Jeck W.R."/>
            <person name="Johnson J."/>
            <person name="Jones C.D."/>
            <person name="Jordan W.C."/>
            <person name="Karpen G.H."/>
            <person name="Kataoka E."/>
            <person name="Keightley P.D."/>
            <person name="Kheradpour P."/>
            <person name="Kirkness E.F."/>
            <person name="Koerich L.B."/>
            <person name="Kristiansen K."/>
            <person name="Kudrna D."/>
            <person name="Kulathinal R.J."/>
            <person name="Kumar S."/>
            <person name="Kwok R."/>
            <person name="Lander E."/>
            <person name="Langley C.H."/>
            <person name="Lapoint R."/>
            <person name="Lazzaro B.P."/>
            <person name="Lee S.J."/>
            <person name="Levesque L."/>
            <person name="Li R."/>
            <person name="Lin C.F."/>
            <person name="Lin M.F."/>
            <person name="Lindblad-Toh K."/>
            <person name="Llopart A."/>
            <person name="Long M."/>
            <person name="Low L."/>
            <person name="Lozovsky E."/>
            <person name="Lu J."/>
            <person name="Luo M."/>
            <person name="Machado C.A."/>
            <person name="Makalowski W."/>
            <person name="Marzo M."/>
            <person name="Matsuda M."/>
            <person name="Matzkin L."/>
            <person name="McAllister B."/>
            <person name="McBride C.S."/>
            <person name="McKernan B."/>
            <person name="McKernan K."/>
            <person name="Mendez-Lago M."/>
            <person name="Minx P."/>
            <person name="Mollenhauer M.U."/>
            <person name="Montooth K."/>
            <person name="Mount S.M."/>
            <person name="Mu X."/>
            <person name="Myers E."/>
            <person name="Negre B."/>
            <person name="Newfeld S."/>
            <person name="Nielsen R."/>
            <person name="Noor M.A."/>
            <person name="O'Grady P."/>
            <person name="Pachter L."/>
            <person name="Papaceit M."/>
            <person name="Parisi M.J."/>
            <person name="Parisi M."/>
            <person name="Parts L."/>
            <person name="Pedersen J.S."/>
            <person name="Pesole G."/>
            <person name="Phillippy A.M."/>
            <person name="Ponting C.P."/>
            <person name="Pop M."/>
            <person name="Porcelli D."/>
            <person name="Powell J.R."/>
            <person name="Prohaska S."/>
            <person name="Pruitt K."/>
            <person name="Puig M."/>
            <person name="Quesneville H."/>
            <person name="Ram K.R."/>
            <person name="Rand D."/>
            <person name="Rasmussen M.D."/>
            <person name="Reed L.K."/>
            <person name="Reenan R."/>
            <person name="Reily A."/>
            <person name="Remington K.A."/>
            <person name="Rieger T.T."/>
            <person name="Ritchie M.G."/>
            <person name="Robin C."/>
            <person name="Rogers Y.H."/>
            <person name="Rohde C."/>
            <person name="Rozas J."/>
            <person name="Rubenfield M.J."/>
            <person name="Ruiz A."/>
            <person name="Russo S."/>
            <person name="Salzberg S.L."/>
            <person name="Sanchez-Gracia A."/>
            <person name="Saranga D.J."/>
            <person name="Sato H."/>
            <person name="Schaeffer S.W."/>
            <person name="Schatz M.C."/>
            <person name="Schlenke T."/>
            <person name="Schwartz R."/>
            <person name="Segarra C."/>
            <person name="Singh R.S."/>
            <person name="Sirot L."/>
            <person name="Sirota M."/>
            <person name="Sisneros N.B."/>
            <person name="Smith C.D."/>
            <person name="Smith T.F."/>
            <person name="Spieth J."/>
            <person name="Stage D.E."/>
            <person name="Stark A."/>
            <person name="Stephan W."/>
            <person name="Strausberg R.L."/>
            <person name="Strempel S."/>
            <person name="Sturgill D."/>
            <person name="Sutton G."/>
            <person name="Sutton G.G."/>
            <person name="Tao W."/>
            <person name="Teichmann S."/>
            <person name="Tobari Y.N."/>
            <person name="Tomimura Y."/>
            <person name="Tsolas J.M."/>
            <person name="Valente V.L."/>
            <person name="Venter E."/>
            <person name="Venter J.C."/>
            <person name="Vicario S."/>
            <person name="Vieira F.G."/>
            <person name="Vilella A.J."/>
            <person name="Villasante A."/>
            <person name="Walenz B."/>
            <person name="Wang J."/>
            <person name="Wasserman M."/>
            <person name="Watts T."/>
            <person name="Wilson D."/>
            <person name="Wilson R.K."/>
            <person name="Wing R.A."/>
            <person name="Wolfner M.F."/>
            <person name="Wong A."/>
            <person name="Wong G.K."/>
            <person name="Wu C.I."/>
            <person name="Wu G."/>
            <person name="Yamamoto D."/>
            <person name="Yang H.P."/>
            <person name="Yang S.P."/>
            <person name="Yorke J.A."/>
            <person name="Yoshida K."/>
            <person name="Zdobnov E."/>
            <person name="Zhang P."/>
            <person name="Zhang Y."/>
            <person name="Zimin A.V."/>
            <person name="Baldwin J."/>
            <person name="Abdouelleil A."/>
            <person name="Abdulkadir J."/>
            <person name="Abebe A."/>
            <person name="Abera B."/>
            <person name="Abreu J."/>
            <person name="Acer S.C."/>
            <person name="Aftuck L."/>
            <person name="Alexander A."/>
            <person name="An P."/>
            <person name="Anderson E."/>
            <person name="Anderson S."/>
            <person name="Arachi H."/>
            <person name="Azer M."/>
            <person name="Bachantsang P."/>
            <person name="Barry A."/>
            <person name="Bayul T."/>
            <person name="Berlin A."/>
            <person name="Bessette D."/>
            <person name="Bloom T."/>
            <person name="Blye J."/>
            <person name="Boguslavskiy L."/>
            <person name="Bonnet C."/>
            <person name="Boukhgalter B."/>
            <person name="Bourzgui I."/>
            <person name="Brown A."/>
            <person name="Cahill P."/>
            <person name="Channer S."/>
            <person name="Cheshatsang Y."/>
            <person name="Chuda L."/>
            <person name="Citroen M."/>
            <person name="Collymore A."/>
            <person name="Cooke P."/>
            <person name="Costello M."/>
            <person name="D'Aco K."/>
            <person name="Daza R."/>
            <person name="De Haan G."/>
            <person name="DeGray S."/>
            <person name="DeMaso C."/>
            <person name="Dhargay N."/>
            <person name="Dooley K."/>
            <person name="Dooley E."/>
            <person name="Doricent M."/>
            <person name="Dorje P."/>
            <person name="Dorjee K."/>
            <person name="Dupes A."/>
            <person name="Elong R."/>
            <person name="Falk J."/>
            <person name="Farina A."/>
            <person name="Faro S."/>
            <person name="Ferguson D."/>
            <person name="Fisher S."/>
            <person name="Foley C.D."/>
            <person name="Franke A."/>
            <person name="Friedrich D."/>
            <person name="Gadbois L."/>
            <person name="Gearin G."/>
            <person name="Gearin C.R."/>
            <person name="Giannoukos G."/>
            <person name="Goode T."/>
            <person name="Graham J."/>
            <person name="Grandbois E."/>
            <person name="Grewal S."/>
            <person name="Gyaltsen K."/>
            <person name="Hafez N."/>
            <person name="Hagos B."/>
            <person name="Hall J."/>
            <person name="Henson C."/>
            <person name="Hollinger A."/>
            <person name="Honan T."/>
            <person name="Huard M.D."/>
            <person name="Hughes L."/>
            <person name="Hurhula B."/>
            <person name="Husby M.E."/>
            <person name="Kamat A."/>
            <person name="Kanga B."/>
            <person name="Kashin S."/>
            <person name="Khazanovich D."/>
            <person name="Kisner P."/>
            <person name="Lance K."/>
            <person name="Lara M."/>
            <person name="Lee W."/>
            <person name="Lennon N."/>
            <person name="Letendre F."/>
            <person name="LeVine R."/>
            <person name="Lipovsky A."/>
            <person name="Liu X."/>
            <person name="Liu J."/>
            <person name="Liu S."/>
            <person name="Lokyitsang T."/>
            <person name="Lokyitsang Y."/>
            <person name="Lubonja R."/>
            <person name="Lui A."/>
            <person name="MacDonald P."/>
            <person name="Magnisalis V."/>
            <person name="Maru K."/>
            <person name="Matthews C."/>
            <person name="McCusker W."/>
            <person name="McDonough S."/>
            <person name="Mehta T."/>
            <person name="Meldrim J."/>
            <person name="Meneus L."/>
            <person name="Mihai O."/>
            <person name="Mihalev A."/>
            <person name="Mihova T."/>
            <person name="Mittelman R."/>
            <person name="Mlenga V."/>
            <person name="Montmayeur A."/>
            <person name="Mulrain L."/>
            <person name="Navidi A."/>
            <person name="Naylor J."/>
            <person name="Negash T."/>
            <person name="Nguyen T."/>
            <person name="Nguyen N."/>
            <person name="Nicol R."/>
            <person name="Norbu C."/>
            <person name="Norbu N."/>
            <person name="Novod N."/>
            <person name="O'Neill B."/>
            <person name="Osman S."/>
            <person name="Markiewicz E."/>
            <person name="Oyono O.L."/>
            <person name="Patti C."/>
            <person name="Phunkhang P."/>
            <person name="Pierre F."/>
            <person name="Priest M."/>
            <person name="Raghuraman S."/>
            <person name="Rege F."/>
            <person name="Reyes R."/>
            <person name="Rise C."/>
            <person name="Rogov P."/>
            <person name="Ross K."/>
            <person name="Ryan E."/>
            <person name="Settipalli S."/>
            <person name="Shea T."/>
            <person name="Sherpa N."/>
            <person name="Shi L."/>
            <person name="Shih D."/>
            <person name="Sparrow T."/>
            <person name="Spaulding J."/>
            <person name="Stalker J."/>
            <person name="Stange-Thomann N."/>
            <person name="Stavropoulos S."/>
            <person name="Stone C."/>
            <person name="Strader C."/>
            <person name="Tesfaye S."/>
            <person name="Thomson T."/>
            <person name="Thoulutsang Y."/>
            <person name="Thoulutsang D."/>
            <person name="Topham K."/>
            <person name="Topping I."/>
            <person name="Tsamla T."/>
            <person name="Vassiliev H."/>
            <person name="Vo A."/>
            <person name="Wangchuk T."/>
            <person name="Wangdi T."/>
            <person name="Weiand M."/>
            <person name="Wilkinson J."/>
            <person name="Wilson A."/>
            <person name="Yadav S."/>
            <person name="Young G."/>
            <person name="Yu Q."/>
            <person name="Zembek L."/>
            <person name="Zhong D."/>
            <person name="Zimmer A."/>
            <person name="Zwirko Z."/>
            <person name="Jaffe D.B."/>
            <person name="Alvarez P."/>
            <person name="Brockman W."/>
            <person name="Butler J."/>
            <person name="Chin C."/>
            <person name="Gnerre S."/>
            <person name="Grabherr M."/>
            <person name="Kleber M."/>
            <person name="Mauceli E."/>
            <person name="MacCallum I."/>
        </authorList>
    </citation>
    <scope>NUCLEOTIDE SEQUENCE [LARGE SCALE GENOMIC DNA]</scope>
    <source>
        <strain evidence="2">Tucson 14030-0811.24</strain>
    </source>
</reference>
<dbReference type="InParanoid" id="A0A0Q9WWG2"/>
<organism evidence="1 2">
    <name type="scientific">Drosophila willistoni</name>
    <name type="common">Fruit fly</name>
    <dbReference type="NCBI Taxonomy" id="7260"/>
    <lineage>
        <taxon>Eukaryota</taxon>
        <taxon>Metazoa</taxon>
        <taxon>Ecdysozoa</taxon>
        <taxon>Arthropoda</taxon>
        <taxon>Hexapoda</taxon>
        <taxon>Insecta</taxon>
        <taxon>Pterygota</taxon>
        <taxon>Neoptera</taxon>
        <taxon>Endopterygota</taxon>
        <taxon>Diptera</taxon>
        <taxon>Brachycera</taxon>
        <taxon>Muscomorpha</taxon>
        <taxon>Ephydroidea</taxon>
        <taxon>Drosophilidae</taxon>
        <taxon>Drosophila</taxon>
        <taxon>Sophophora</taxon>
    </lineage>
</organism>
<name>A0A0Q9WWG2_DROWI</name>
<evidence type="ECO:0000313" key="1">
    <source>
        <dbReference type="EMBL" id="KRF97716.1"/>
    </source>
</evidence>
<gene>
    <name evidence="1" type="primary">Dwil\GK27024</name>
    <name evidence="1" type="ORF">Dwil_GK27024</name>
</gene>
<dbReference type="Proteomes" id="UP000007798">
    <property type="component" value="Unassembled WGS sequence"/>
</dbReference>
<dbReference type="AlphaFoldDB" id="A0A0Q9WWG2"/>
<accession>A0A0Q9WWG2</accession>
<proteinExistence type="predicted"/>
<feature type="non-terminal residue" evidence="1">
    <location>
        <position position="1"/>
    </location>
</feature>
<keyword evidence="2" id="KW-1185">Reference proteome</keyword>
<evidence type="ECO:0000313" key="2">
    <source>
        <dbReference type="Proteomes" id="UP000007798"/>
    </source>
</evidence>
<dbReference type="OrthoDB" id="7861146at2759"/>
<protein>
    <submittedName>
        <fullName evidence="1">Uncharacterized protein</fullName>
    </submittedName>
</protein>